<dbReference type="Gene3D" id="3.30.63.10">
    <property type="entry name" value="Guanylate Kinase phosphate binding domain"/>
    <property type="match status" value="1"/>
</dbReference>
<dbReference type="InterPro" id="IPR017665">
    <property type="entry name" value="Guanylate_kinase"/>
</dbReference>
<dbReference type="InterPro" id="IPR027417">
    <property type="entry name" value="P-loop_NTPase"/>
</dbReference>
<evidence type="ECO:0000256" key="10">
    <source>
        <dbReference type="ARBA" id="ARBA00048594"/>
    </source>
</evidence>
<dbReference type="HAMAP" id="MF_00328">
    <property type="entry name" value="Guanylate_kinase"/>
    <property type="match status" value="1"/>
</dbReference>
<keyword evidence="7 11" id="KW-0418">Kinase</keyword>
<dbReference type="Pfam" id="PF00625">
    <property type="entry name" value="Guanylate_kin"/>
    <property type="match status" value="1"/>
</dbReference>
<dbReference type="InterPro" id="IPR008144">
    <property type="entry name" value="Guanylate_kin-like_dom"/>
</dbReference>
<dbReference type="PANTHER" id="PTHR23117:SF13">
    <property type="entry name" value="GUANYLATE KINASE"/>
    <property type="match status" value="1"/>
</dbReference>
<evidence type="ECO:0000313" key="13">
    <source>
        <dbReference type="EMBL" id="MDR5710621.1"/>
    </source>
</evidence>
<comment type="catalytic activity">
    <reaction evidence="10 11">
        <text>GMP + ATP = GDP + ADP</text>
        <dbReference type="Rhea" id="RHEA:20780"/>
        <dbReference type="ChEBI" id="CHEBI:30616"/>
        <dbReference type="ChEBI" id="CHEBI:58115"/>
        <dbReference type="ChEBI" id="CHEBI:58189"/>
        <dbReference type="ChEBI" id="CHEBI:456216"/>
        <dbReference type="EC" id="2.7.4.8"/>
    </reaction>
</comment>
<comment type="similarity">
    <text evidence="2 11">Belongs to the guanylate kinase family.</text>
</comment>
<sequence length="198" mass="22126">MPSPDSTAPTVTVLAGPTSVGKTTLSRYIRSTYPQVHFSVSATTRPARPGEVDGVDYLFLSPERFDELVAEDAFLEWATVHGTHRYGTLQSTVEEALAEGKRVLLEIDLQGARQVRQRLPEAQFVFLAPPSWDDLVSRLLQRGTESQEEQQRRLETAKIELAAEKEFDVTIINDDVNRAAAELVTRMGFDLKNHDINS</sequence>
<evidence type="ECO:0000256" key="3">
    <source>
        <dbReference type="ARBA" id="ARBA00012961"/>
    </source>
</evidence>
<keyword evidence="8 11" id="KW-0067">ATP-binding</keyword>
<accession>A0ABU1FR13</accession>
<dbReference type="InterPro" id="IPR020590">
    <property type="entry name" value="Guanylate_kinase_CS"/>
</dbReference>
<evidence type="ECO:0000256" key="6">
    <source>
        <dbReference type="ARBA" id="ARBA00022741"/>
    </source>
</evidence>
<gene>
    <name evidence="11 13" type="primary">gmk</name>
    <name evidence="13" type="ORF">RH857_00490</name>
</gene>
<dbReference type="EC" id="2.7.4.8" evidence="3 11"/>
<evidence type="ECO:0000256" key="5">
    <source>
        <dbReference type="ARBA" id="ARBA00022679"/>
    </source>
</evidence>
<dbReference type="Gene3D" id="3.40.50.300">
    <property type="entry name" value="P-loop containing nucleotide triphosphate hydrolases"/>
    <property type="match status" value="1"/>
</dbReference>
<protein>
    <recommendedName>
        <fullName evidence="4 11">Guanylate kinase</fullName>
        <ecNumber evidence="3 11">2.7.4.8</ecNumber>
    </recommendedName>
    <alternativeName>
        <fullName evidence="9 11">GMP kinase</fullName>
    </alternativeName>
</protein>
<dbReference type="Proteomes" id="UP001260872">
    <property type="component" value="Unassembled WGS sequence"/>
</dbReference>
<dbReference type="NCBIfam" id="TIGR03263">
    <property type="entry name" value="guanyl_kin"/>
    <property type="match status" value="1"/>
</dbReference>
<keyword evidence="11" id="KW-0963">Cytoplasm</keyword>
<evidence type="ECO:0000256" key="11">
    <source>
        <dbReference type="HAMAP-Rule" id="MF_00328"/>
    </source>
</evidence>
<name>A0ABU1FR13_9MICC</name>
<dbReference type="InterPro" id="IPR008145">
    <property type="entry name" value="GK/Ca_channel_bsu"/>
</dbReference>
<organism evidence="13 14">
    <name type="scientific">Nesterenkonia flava</name>
    <dbReference type="NCBI Taxonomy" id="469799"/>
    <lineage>
        <taxon>Bacteria</taxon>
        <taxon>Bacillati</taxon>
        <taxon>Actinomycetota</taxon>
        <taxon>Actinomycetes</taxon>
        <taxon>Micrococcales</taxon>
        <taxon>Micrococcaceae</taxon>
        <taxon>Nesterenkonia</taxon>
    </lineage>
</organism>
<dbReference type="CDD" id="cd00071">
    <property type="entry name" value="GMPK"/>
    <property type="match status" value="1"/>
</dbReference>
<dbReference type="EMBL" id="JAVKGT010000001">
    <property type="protein sequence ID" value="MDR5710621.1"/>
    <property type="molecule type" value="Genomic_DNA"/>
</dbReference>
<comment type="subcellular location">
    <subcellularLocation>
        <location evidence="11">Cytoplasm</location>
    </subcellularLocation>
</comment>
<keyword evidence="6 11" id="KW-0547">Nucleotide-binding</keyword>
<dbReference type="RefSeq" id="WP_310536012.1">
    <property type="nucleotide sequence ID" value="NZ_BAAAOC010000008.1"/>
</dbReference>
<dbReference type="SUPFAM" id="SSF52540">
    <property type="entry name" value="P-loop containing nucleoside triphosphate hydrolases"/>
    <property type="match status" value="1"/>
</dbReference>
<evidence type="ECO:0000256" key="8">
    <source>
        <dbReference type="ARBA" id="ARBA00022840"/>
    </source>
</evidence>
<dbReference type="PROSITE" id="PS50052">
    <property type="entry name" value="GUANYLATE_KINASE_2"/>
    <property type="match status" value="1"/>
</dbReference>
<evidence type="ECO:0000259" key="12">
    <source>
        <dbReference type="PROSITE" id="PS50052"/>
    </source>
</evidence>
<evidence type="ECO:0000256" key="9">
    <source>
        <dbReference type="ARBA" id="ARBA00030128"/>
    </source>
</evidence>
<dbReference type="PROSITE" id="PS00856">
    <property type="entry name" value="GUANYLATE_KINASE_1"/>
    <property type="match status" value="1"/>
</dbReference>
<dbReference type="SMART" id="SM00072">
    <property type="entry name" value="GuKc"/>
    <property type="match status" value="1"/>
</dbReference>
<feature type="domain" description="Guanylate kinase-like" evidence="12">
    <location>
        <begin position="9"/>
        <end position="188"/>
    </location>
</feature>
<evidence type="ECO:0000256" key="1">
    <source>
        <dbReference type="ARBA" id="ARBA00003531"/>
    </source>
</evidence>
<comment type="caution">
    <text evidence="13">The sequence shown here is derived from an EMBL/GenBank/DDBJ whole genome shotgun (WGS) entry which is preliminary data.</text>
</comment>
<reference evidence="14" key="1">
    <citation type="submission" date="2023-07" db="EMBL/GenBank/DDBJ databases">
        <title>Description of three actinobacteria isolated from air of manufacturing shop in a pharmaceutical factory.</title>
        <authorList>
            <person name="Zhang D.-F."/>
        </authorList>
    </citation>
    <scope>NUCLEOTIDE SEQUENCE [LARGE SCALE GENOMIC DNA]</scope>
    <source>
        <strain evidence="14">CCTCC AB 207010</strain>
    </source>
</reference>
<evidence type="ECO:0000256" key="7">
    <source>
        <dbReference type="ARBA" id="ARBA00022777"/>
    </source>
</evidence>
<evidence type="ECO:0000256" key="2">
    <source>
        <dbReference type="ARBA" id="ARBA00005790"/>
    </source>
</evidence>
<evidence type="ECO:0000256" key="4">
    <source>
        <dbReference type="ARBA" id="ARBA00016296"/>
    </source>
</evidence>
<evidence type="ECO:0000313" key="14">
    <source>
        <dbReference type="Proteomes" id="UP001260872"/>
    </source>
</evidence>
<comment type="caution">
    <text evidence="11">Lacks conserved residue(s) required for the propagation of feature annotation.</text>
</comment>
<keyword evidence="14" id="KW-1185">Reference proteome</keyword>
<proteinExistence type="inferred from homology"/>
<comment type="function">
    <text evidence="1 11">Essential for recycling GMP and indirectly, cGMP.</text>
</comment>
<keyword evidence="5 11" id="KW-0808">Transferase</keyword>
<dbReference type="GO" id="GO:0004385">
    <property type="term" value="F:GMP kinase activity"/>
    <property type="evidence" value="ECO:0007669"/>
    <property type="project" value="UniProtKB-EC"/>
</dbReference>
<dbReference type="PANTHER" id="PTHR23117">
    <property type="entry name" value="GUANYLATE KINASE-RELATED"/>
    <property type="match status" value="1"/>
</dbReference>